<feature type="region of interest" description="Disordered" evidence="1">
    <location>
        <begin position="143"/>
        <end position="171"/>
    </location>
</feature>
<dbReference type="InterPro" id="IPR043977">
    <property type="entry name" value="DUF5759"/>
</dbReference>
<dbReference type="Pfam" id="PF19063">
    <property type="entry name" value="DUF5759"/>
    <property type="match status" value="1"/>
</dbReference>
<proteinExistence type="predicted"/>
<evidence type="ECO:0000313" key="2">
    <source>
        <dbReference type="EMBL" id="QHT19113.1"/>
    </source>
</evidence>
<evidence type="ECO:0000256" key="1">
    <source>
        <dbReference type="SAM" id="MobiDB-lite"/>
    </source>
</evidence>
<accession>A0A6C0DSG6</accession>
<dbReference type="AlphaFoldDB" id="A0A6C0DSG6"/>
<feature type="compositionally biased region" description="Polar residues" evidence="1">
    <location>
        <begin position="157"/>
        <end position="171"/>
    </location>
</feature>
<sequence>MSCLLFANDEESNTKINIDELFERNQSKEMRQLSIFNKILNRIHKRITFTSRFKPKDQHIWFTVPEYIFGEPIYDNGDCIGFLFKKLEENGFNVRYVHPNTMFITWNHWIPSYVRQKVKKETGMVIDERGNIISKKEDADDNNLNNGIFNDNRSNKDTNQNGQKQQREYTSVSEYKPTGNLIYNKDMFEKLEKKVSFQP</sequence>
<reference evidence="2" key="1">
    <citation type="journal article" date="2020" name="Nature">
        <title>Giant virus diversity and host interactions through global metagenomics.</title>
        <authorList>
            <person name="Schulz F."/>
            <person name="Roux S."/>
            <person name="Paez-Espino D."/>
            <person name="Jungbluth S."/>
            <person name="Walsh D.A."/>
            <person name="Denef V.J."/>
            <person name="McMahon K.D."/>
            <person name="Konstantinidis K.T."/>
            <person name="Eloe-Fadrosh E.A."/>
            <person name="Kyrpides N.C."/>
            <person name="Woyke T."/>
        </authorList>
    </citation>
    <scope>NUCLEOTIDE SEQUENCE</scope>
    <source>
        <strain evidence="2">GVMAG-M-3300023174-49</strain>
    </source>
</reference>
<protein>
    <submittedName>
        <fullName evidence="2">Uncharacterized protein</fullName>
    </submittedName>
</protein>
<name>A0A6C0DSG6_9ZZZZ</name>
<organism evidence="2">
    <name type="scientific">viral metagenome</name>
    <dbReference type="NCBI Taxonomy" id="1070528"/>
    <lineage>
        <taxon>unclassified sequences</taxon>
        <taxon>metagenomes</taxon>
        <taxon>organismal metagenomes</taxon>
    </lineage>
</organism>
<dbReference type="EMBL" id="MN739662">
    <property type="protein sequence ID" value="QHT19113.1"/>
    <property type="molecule type" value="Genomic_DNA"/>
</dbReference>
<feature type="compositionally biased region" description="Low complexity" evidence="1">
    <location>
        <begin position="143"/>
        <end position="152"/>
    </location>
</feature>